<dbReference type="SUPFAM" id="SSF51126">
    <property type="entry name" value="Pectin lyase-like"/>
    <property type="match status" value="3"/>
</dbReference>
<dbReference type="PANTHER" id="PTHR11319:SF35">
    <property type="entry name" value="OUTER MEMBRANE PROTEIN PMPC-RELATED"/>
    <property type="match status" value="1"/>
</dbReference>
<accession>A0A162FGJ0</accession>
<evidence type="ECO:0000313" key="1">
    <source>
        <dbReference type="EMBL" id="KZX12725.1"/>
    </source>
</evidence>
<gene>
    <name evidence="1" type="ORF">MBORA_10900</name>
</gene>
<keyword evidence="2" id="KW-1185">Reference proteome</keyword>
<dbReference type="SMART" id="SM00710">
    <property type="entry name" value="PbH1"/>
    <property type="match status" value="15"/>
</dbReference>
<protein>
    <submittedName>
        <fullName evidence="1">Bacterial Ig-like domain protein</fullName>
    </submittedName>
</protein>
<dbReference type="InterPro" id="IPR011050">
    <property type="entry name" value="Pectin_lyase_fold/virulence"/>
</dbReference>
<proteinExistence type="predicted"/>
<dbReference type="Proteomes" id="UP000077428">
    <property type="component" value="Unassembled WGS sequence"/>
</dbReference>
<dbReference type="InterPro" id="IPR006626">
    <property type="entry name" value="PbH1"/>
</dbReference>
<name>A0A162FGJ0_METOA</name>
<dbReference type="Gene3D" id="2.60.40.10">
    <property type="entry name" value="Immunoglobulins"/>
    <property type="match status" value="1"/>
</dbReference>
<sequence length="1850" mass="203903">MSSNYINNIDMNKNSYHIFNKLGDKFMYKMRNHSLICIILLFFILIPFSFASDSNNLTYESKAVDVGEINVLSNNEDPYIDVEDNNISLEEGDEAKITGFVNVDNDKWYYDLTVECSYIDFDGILRKYNSPYSGLDSFTFNTKDFDGLKVRDNPYVLSFNIVEDEYFQELNSYGYTSVTLATINLKVIPEAGPVAPDYETFDSKGKIYVSENGNDDNNGSEANPYATILKALNQNIALGGGYEVIVKSGNYVLSNYYNTANVKIVGRGKVIISAKNNYHILLSGTNIVELNNLIFINGTGGTSGSISSTTTSGGNGNKGKILNIINCTFKNNKGQVGVIITYAKTTIINTNFINNKANGGYSNFQGLISARDGELTVNFCNFINNTVLPGKPIIYSDVKANANYNFWASNDGPLSTDVSSNVKVNYWSIILLSINNSTIVLPNNYLINVEFKYTNSDGLIYNLVTTMPELNLNFESLLGSIDSNASLKNNKISINYNTTTSGVEKIDVLLNNKSISFVMFKVDVPELDKIYVGTTGSDMNLGTKNNPLRTIATAIRKNKELGGNKIIIILSGIYNEHDLEINDNITIIGEKKDEITINANNNGRIFVINANCNIHNLTFINGVSESYTGGGAIYHNLGNLNIYNSIFRNNMADNGGAISSYTTPSEHLGIYNSTFINNLISDYSSDSKGSAIYSFSKTIIDNCGFIDNVNNEGYGSIYIEESSNITNSKFNNNEASEGGAIYIDCGNRANVFIINNTFILNKASKGGAIYSSLANLTVIENNTFNENIAKNGGSIYLYGFTTKNFVHNNKFYNNSDDTIYLRSVKIDLLNNTIIGSNPPINLNHGNIANIILTFINNKTIKVKNGFIDLNASVTDDMGNIINGGMITFVVNGENIGQANVENGVAIINKEFDTGDYLLSGTFSASDTEYPPLKINKGLLRVNVKNHWFINGKGYETLQEAIDDASLNDIIKGLPSTYNLSIIQIGHRTRPDEPWVINKNITITSLNETPIVLNAIDKYLFYIDYYSNVTFKNIIFKGSNNPHGWGGAIDSMGKNIIVVENCTFKDNIAEKGAGIYAYGNLYVKDSIFINNTATVFGGAITKDGDGNFLMENVKFINNSAYTYAGAVDTRGYSNVIQIFKNITFEGNTATCAGAVYTSGYNVTFINCNFISNKAIDKNSSYSPVGGAVYVYNGGTRFINSRFSNNYVEGYGGALKLENGVSSVYDSTGRHVDIHWAILNNCTIENNIALHDGGAIATNSFASRTHVNITNSIIRNNTAKNGAAIVNLYSFYTLNNVVLENNTNIDENGSLIYTYGVYSFPDSFYSNTTIINSTFKNNNVYNVVSSSTVYSTVNIIASKFDSEKIILFSVDSIAKLSNNIQINPIGNYSIENRGKLYLFNNTFLNSIYNKGIITSSTFIVVIGNQTLNLKTNSTFKLNAIVVDDNNNTIIGGTLLFKVNNSEINSTLEINRYVANYKVLNKLQIVNATYLDNGLLNLTNKYGIIIGKLNLLLISSDIVVYYKCDKFNFVLIDEDKNPISNEKIIVNVNNKNYTVLTNDNGVATVDLDLGLGVYEIVATLIGNNQFDSVTNNSKISVLSSIIVSDMTRGYNSGIDFKAIFLDKYGNPLSNTEVFLKVDNNVYAVTTDSMGVAYLNKKLSIGKHEVISINPAILEEVSNKLTIVKRITGNKNIKMDYIDGSLYKVRVIGDDGKYVGAGKIIKMTINSKTYNVKTDKKGYATLKINLIPKTYTITVEYKGHTVFNKVTVKKVLKASNISKKKAKTIKFKATLKTSKGKAIVGKKITFKIKSKTYTAKTNKKGIATITLKNLKIGKHTITTKYVKSTIKNTIKIRK</sequence>
<dbReference type="PATRIC" id="fig|66851.6.peg.1194"/>
<dbReference type="PANTHER" id="PTHR11319">
    <property type="entry name" value="G PROTEIN-COUPLED RECEPTOR-RELATED"/>
    <property type="match status" value="1"/>
</dbReference>
<evidence type="ECO:0000313" key="2">
    <source>
        <dbReference type="Proteomes" id="UP000077428"/>
    </source>
</evidence>
<comment type="caution">
    <text evidence="1">The sequence shown here is derived from an EMBL/GenBank/DDBJ whole genome shotgun (WGS) entry which is preliminary data.</text>
</comment>
<dbReference type="InterPro" id="IPR012334">
    <property type="entry name" value="Pectin_lyas_fold"/>
</dbReference>
<reference evidence="2" key="1">
    <citation type="journal article" date="2016" name="Genome Announc.">
        <title>Draft Genome Sequences of Methanobrevibacter curvatus DSM11111, Methanobrevibacter cuticularis DSM11139, Methanobrevibacter filiformis DSM11501, and Methanobrevibacter oralis DSM7256.</title>
        <authorList>
            <person name="Poehlein A."/>
            <person name="Seedorf H."/>
        </authorList>
    </citation>
    <scope>NUCLEOTIDE SEQUENCE [LARGE SCALE GENOMIC DNA]</scope>
    <source>
        <strain evidence="2">DSM 7256 / JCM 30027 / ZR</strain>
    </source>
</reference>
<dbReference type="Gene3D" id="2.160.20.10">
    <property type="entry name" value="Single-stranded right-handed beta-helix, Pectin lyase-like"/>
    <property type="match status" value="3"/>
</dbReference>
<dbReference type="InterPro" id="IPR013783">
    <property type="entry name" value="Ig-like_fold"/>
</dbReference>
<organism evidence="1 2">
    <name type="scientific">Methanobrevibacter oralis</name>
    <dbReference type="NCBI Taxonomy" id="66851"/>
    <lineage>
        <taxon>Archaea</taxon>
        <taxon>Methanobacteriati</taxon>
        <taxon>Methanobacteriota</taxon>
        <taxon>Methanomada group</taxon>
        <taxon>Methanobacteria</taxon>
        <taxon>Methanobacteriales</taxon>
        <taxon>Methanobacteriaceae</taxon>
        <taxon>Methanobrevibacter</taxon>
    </lineage>
</organism>
<dbReference type="SUPFAM" id="SSF49373">
    <property type="entry name" value="Invasin/intimin cell-adhesion fragments"/>
    <property type="match status" value="1"/>
</dbReference>
<dbReference type="STRING" id="66851.MBORA_10900"/>
<dbReference type="InterPro" id="IPR008964">
    <property type="entry name" value="Invasin/intimin_cell_adhesion"/>
</dbReference>
<dbReference type="EMBL" id="LWMU01000065">
    <property type="protein sequence ID" value="KZX12725.1"/>
    <property type="molecule type" value="Genomic_DNA"/>
</dbReference>